<evidence type="ECO:0000256" key="1">
    <source>
        <dbReference type="SAM" id="MobiDB-lite"/>
    </source>
</evidence>
<comment type="caution">
    <text evidence="2">The sequence shown here is derived from an EMBL/GenBank/DDBJ whole genome shotgun (WGS) entry which is preliminary data.</text>
</comment>
<organism evidence="2 3">
    <name type="scientific">Pleuronectes platessa</name>
    <name type="common">European plaice</name>
    <dbReference type="NCBI Taxonomy" id="8262"/>
    <lineage>
        <taxon>Eukaryota</taxon>
        <taxon>Metazoa</taxon>
        <taxon>Chordata</taxon>
        <taxon>Craniata</taxon>
        <taxon>Vertebrata</taxon>
        <taxon>Euteleostomi</taxon>
        <taxon>Actinopterygii</taxon>
        <taxon>Neopterygii</taxon>
        <taxon>Teleostei</taxon>
        <taxon>Neoteleostei</taxon>
        <taxon>Acanthomorphata</taxon>
        <taxon>Carangaria</taxon>
        <taxon>Pleuronectiformes</taxon>
        <taxon>Pleuronectoidei</taxon>
        <taxon>Pleuronectidae</taxon>
        <taxon>Pleuronectes</taxon>
    </lineage>
</organism>
<feature type="region of interest" description="Disordered" evidence="1">
    <location>
        <begin position="1"/>
        <end position="44"/>
    </location>
</feature>
<feature type="compositionally biased region" description="Polar residues" evidence="1">
    <location>
        <begin position="1"/>
        <end position="21"/>
    </location>
</feature>
<sequence length="115" mass="12863">KISSLKGKSTSPPSKLHSLNFSPPPAAPARTPGWSKMSDTSRAGKRTRVGFIAKPPVLCLKVLYHQWKMWHTARFSSDSSKSEPKGFDSVFQSVYTCYFDSWKRELASKQPKSAN</sequence>
<feature type="non-terminal residue" evidence="2">
    <location>
        <position position="1"/>
    </location>
</feature>
<protein>
    <submittedName>
        <fullName evidence="2">Uncharacterized protein</fullName>
    </submittedName>
</protein>
<gene>
    <name evidence="2" type="ORF">PLEPLA_LOCUS12494</name>
</gene>
<proteinExistence type="predicted"/>
<dbReference type="Proteomes" id="UP001153269">
    <property type="component" value="Unassembled WGS sequence"/>
</dbReference>
<evidence type="ECO:0000313" key="2">
    <source>
        <dbReference type="EMBL" id="CAB1424566.1"/>
    </source>
</evidence>
<keyword evidence="3" id="KW-1185">Reference proteome</keyword>
<name>A0A9N7U4P5_PLEPL</name>
<reference evidence="2" key="1">
    <citation type="submission" date="2020-03" db="EMBL/GenBank/DDBJ databases">
        <authorList>
            <person name="Weist P."/>
        </authorList>
    </citation>
    <scope>NUCLEOTIDE SEQUENCE</scope>
</reference>
<dbReference type="AlphaFoldDB" id="A0A9N7U4P5"/>
<dbReference type="EMBL" id="CADEAL010000739">
    <property type="protein sequence ID" value="CAB1424566.1"/>
    <property type="molecule type" value="Genomic_DNA"/>
</dbReference>
<accession>A0A9N7U4P5</accession>
<evidence type="ECO:0000313" key="3">
    <source>
        <dbReference type="Proteomes" id="UP001153269"/>
    </source>
</evidence>